<keyword evidence="3" id="KW-1185">Reference proteome</keyword>
<feature type="domain" description="SLH" evidence="1">
    <location>
        <begin position="23"/>
        <end position="80"/>
    </location>
</feature>
<name>A0ABT2UFI0_9BACL</name>
<sequence>MGILPMAVHHPNALGQSGHEAATTGFADDTAIPDWAKGAVATLSKRGIIEGKGGNQFAPGDQATRAETIRVLLNMLRNRQ</sequence>
<dbReference type="RefSeq" id="WP_262684662.1">
    <property type="nucleotide sequence ID" value="NZ_JAOQIO010000045.1"/>
</dbReference>
<gene>
    <name evidence="2" type="ORF">OB236_14720</name>
</gene>
<dbReference type="InterPro" id="IPR001119">
    <property type="entry name" value="SLH_dom"/>
</dbReference>
<protein>
    <submittedName>
        <fullName evidence="2">S-layer homology domain-containing protein</fullName>
    </submittedName>
</protein>
<reference evidence="2 3" key="1">
    <citation type="submission" date="2022-09" db="EMBL/GenBank/DDBJ databases">
        <authorList>
            <person name="Han X.L."/>
            <person name="Wang Q."/>
            <person name="Lu T."/>
        </authorList>
    </citation>
    <scope>NUCLEOTIDE SEQUENCE [LARGE SCALE GENOMIC DNA]</scope>
    <source>
        <strain evidence="2 3">WQ 127069</strain>
    </source>
</reference>
<organism evidence="2 3">
    <name type="scientific">Paenibacillus baimaensis</name>
    <dbReference type="NCBI Taxonomy" id="2982185"/>
    <lineage>
        <taxon>Bacteria</taxon>
        <taxon>Bacillati</taxon>
        <taxon>Bacillota</taxon>
        <taxon>Bacilli</taxon>
        <taxon>Bacillales</taxon>
        <taxon>Paenibacillaceae</taxon>
        <taxon>Paenibacillus</taxon>
    </lineage>
</organism>
<accession>A0ABT2UFI0</accession>
<evidence type="ECO:0000313" key="2">
    <source>
        <dbReference type="EMBL" id="MCU6793360.1"/>
    </source>
</evidence>
<dbReference type="Pfam" id="PF00395">
    <property type="entry name" value="SLH"/>
    <property type="match status" value="1"/>
</dbReference>
<dbReference type="PROSITE" id="PS51272">
    <property type="entry name" value="SLH"/>
    <property type="match status" value="1"/>
</dbReference>
<dbReference type="EMBL" id="JAOQIO010000045">
    <property type="protein sequence ID" value="MCU6793360.1"/>
    <property type="molecule type" value="Genomic_DNA"/>
</dbReference>
<evidence type="ECO:0000313" key="3">
    <source>
        <dbReference type="Proteomes" id="UP001652445"/>
    </source>
</evidence>
<evidence type="ECO:0000259" key="1">
    <source>
        <dbReference type="PROSITE" id="PS51272"/>
    </source>
</evidence>
<dbReference type="Proteomes" id="UP001652445">
    <property type="component" value="Unassembled WGS sequence"/>
</dbReference>
<proteinExistence type="predicted"/>
<comment type="caution">
    <text evidence="2">The sequence shown here is derived from an EMBL/GenBank/DDBJ whole genome shotgun (WGS) entry which is preliminary data.</text>
</comment>